<proteinExistence type="inferred from homology"/>
<accession>A0A2T7BQ03</accession>
<gene>
    <name evidence="8" type="ORF">DCC81_10055</name>
</gene>
<dbReference type="PANTHER" id="PTHR46566:SF2">
    <property type="entry name" value="ATP-DEPENDENT 6-PHOSPHOFRUCTOKINASE ISOZYME 2"/>
    <property type="match status" value="1"/>
</dbReference>
<dbReference type="GO" id="GO:0003872">
    <property type="term" value="F:6-phosphofructokinase activity"/>
    <property type="evidence" value="ECO:0007669"/>
    <property type="project" value="TreeGrafter"/>
</dbReference>
<keyword evidence="2 6" id="KW-0808">Transferase</keyword>
<dbReference type="GO" id="GO:0005524">
    <property type="term" value="F:ATP binding"/>
    <property type="evidence" value="ECO:0007669"/>
    <property type="project" value="UniProtKB-KW"/>
</dbReference>
<keyword evidence="4" id="KW-0418">Kinase</keyword>
<comment type="caution">
    <text evidence="8">The sequence shown here is derived from an EMBL/GenBank/DDBJ whole genome shotgun (WGS) entry which is preliminary data.</text>
</comment>
<evidence type="ECO:0000259" key="7">
    <source>
        <dbReference type="Pfam" id="PF00294"/>
    </source>
</evidence>
<dbReference type="Gene3D" id="3.40.1190.20">
    <property type="match status" value="1"/>
</dbReference>
<keyword evidence="9" id="KW-1185">Reference proteome</keyword>
<organism evidence="8 9">
    <name type="scientific">Chitinophaga parva</name>
    <dbReference type="NCBI Taxonomy" id="2169414"/>
    <lineage>
        <taxon>Bacteria</taxon>
        <taxon>Pseudomonadati</taxon>
        <taxon>Bacteroidota</taxon>
        <taxon>Chitinophagia</taxon>
        <taxon>Chitinophagales</taxon>
        <taxon>Chitinophagaceae</taxon>
        <taxon>Chitinophaga</taxon>
    </lineage>
</organism>
<evidence type="ECO:0000256" key="4">
    <source>
        <dbReference type="ARBA" id="ARBA00022777"/>
    </source>
</evidence>
<evidence type="ECO:0000313" key="8">
    <source>
        <dbReference type="EMBL" id="PUZ29758.1"/>
    </source>
</evidence>
<dbReference type="InterPro" id="IPR017583">
    <property type="entry name" value="Tagatose/fructose_Pkinase"/>
</dbReference>
<dbReference type="InterPro" id="IPR011611">
    <property type="entry name" value="PfkB_dom"/>
</dbReference>
<evidence type="ECO:0000256" key="1">
    <source>
        <dbReference type="ARBA" id="ARBA00010688"/>
    </source>
</evidence>
<reference evidence="8 9" key="1">
    <citation type="submission" date="2018-04" db="EMBL/GenBank/DDBJ databases">
        <title>Chitinophaga fuyangensis sp. nov., isolated from soil in a chemical factory.</title>
        <authorList>
            <person name="Chen K."/>
        </authorList>
    </citation>
    <scope>NUCLEOTIDE SEQUENCE [LARGE SCALE GENOMIC DNA]</scope>
    <source>
        <strain evidence="8 9">LY-1</strain>
    </source>
</reference>
<dbReference type="RefSeq" id="WP_108686396.1">
    <property type="nucleotide sequence ID" value="NZ_QCYK01000001.1"/>
</dbReference>
<name>A0A2T7BQ03_9BACT</name>
<dbReference type="GO" id="GO:0005829">
    <property type="term" value="C:cytosol"/>
    <property type="evidence" value="ECO:0007669"/>
    <property type="project" value="TreeGrafter"/>
</dbReference>
<dbReference type="AlphaFoldDB" id="A0A2T7BQ03"/>
<evidence type="ECO:0000256" key="2">
    <source>
        <dbReference type="ARBA" id="ARBA00022679"/>
    </source>
</evidence>
<evidence type="ECO:0000256" key="3">
    <source>
        <dbReference type="ARBA" id="ARBA00022741"/>
    </source>
</evidence>
<dbReference type="OrthoDB" id="9801219at2"/>
<dbReference type="Proteomes" id="UP000244450">
    <property type="component" value="Unassembled WGS sequence"/>
</dbReference>
<keyword evidence="3" id="KW-0547">Nucleotide-binding</keyword>
<dbReference type="InterPro" id="IPR029056">
    <property type="entry name" value="Ribokinase-like"/>
</dbReference>
<evidence type="ECO:0000256" key="5">
    <source>
        <dbReference type="ARBA" id="ARBA00022840"/>
    </source>
</evidence>
<dbReference type="PANTHER" id="PTHR46566">
    <property type="entry name" value="1-PHOSPHOFRUCTOKINASE-RELATED"/>
    <property type="match status" value="1"/>
</dbReference>
<dbReference type="SUPFAM" id="SSF53613">
    <property type="entry name" value="Ribokinase-like"/>
    <property type="match status" value="1"/>
</dbReference>
<comment type="similarity">
    <text evidence="1">Belongs to the carbohydrate kinase PfkB family.</text>
</comment>
<protein>
    <recommendedName>
        <fullName evidence="7">Carbohydrate kinase PfkB domain-containing protein</fullName>
    </recommendedName>
</protein>
<sequence>MSDIVTLTWAPYIEKRTTLNRMEGGRVLHCSTASYNAGGGGIKVSRTLRLLGSPSHAVYLAGGENALLLTSLLQAERLGGRVVHQRNATQQREIINVHDSHEQFILAPPCPMVYPGECTQLLQYLEGLAKIKRLVVSGDLPSGLPDDIWLQLQDMACRKGAQLMLQVTGPGLKDALHAGSFLVQTDYHSFCGFSNASALTPDEISRSCHALIEAGMTEWMLVTLGTQGVLLTGAHVGLLLPPAIVAPGKITGKSYSLLAGLLHGLEQGADMLQAAEFGMRCAVADALHPYGSLLSEEHLNRLGNAHRLFA</sequence>
<evidence type="ECO:0000313" key="9">
    <source>
        <dbReference type="Proteomes" id="UP000244450"/>
    </source>
</evidence>
<dbReference type="EMBL" id="QCYK01000001">
    <property type="protein sequence ID" value="PUZ29758.1"/>
    <property type="molecule type" value="Genomic_DNA"/>
</dbReference>
<evidence type="ECO:0000256" key="6">
    <source>
        <dbReference type="PIRNR" id="PIRNR000535"/>
    </source>
</evidence>
<dbReference type="PIRSF" id="PIRSF000535">
    <property type="entry name" value="1PFK/6PFK/LacC"/>
    <property type="match status" value="1"/>
</dbReference>
<dbReference type="Pfam" id="PF00294">
    <property type="entry name" value="PfkB"/>
    <property type="match status" value="1"/>
</dbReference>
<keyword evidence="5" id="KW-0067">ATP-binding</keyword>
<feature type="domain" description="Carbohydrate kinase PfkB" evidence="7">
    <location>
        <begin position="23"/>
        <end position="284"/>
    </location>
</feature>